<evidence type="ECO:0000313" key="6">
    <source>
        <dbReference type="EMBL" id="KJD44275.1"/>
    </source>
</evidence>
<dbReference type="OrthoDB" id="501835at2"/>
<keyword evidence="1" id="KW-0602">Photosynthesis</keyword>
<accession>A0A0D7WYN9</accession>
<dbReference type="PATRIC" id="fig|159743.3.peg.3949"/>
<evidence type="ECO:0000256" key="4">
    <source>
        <dbReference type="SAM" id="SignalP"/>
    </source>
</evidence>
<sequence length="416" mass="45566">MKLRWRALLGGVLLLTGILLAGCSSEPAETVTKPPVEEPDDQGQTITINPPLTPKVGDPNAKYVVQTRIADFHLIDNTKGFVWGVTRNELRLYYTHDGGNTWNNISPSENVQFQDKLGYGKDISFTDSRHGWVVRQNLDKTATVILRTADGGQSWDISALPSGEHVSAIQYVNPSTGWIMASTNLNEQDQQKLLYHTTDGGATWKKVAQSSGMSSNESSSGLPDQGSMAGMSFDGNKQGFVAINLDSKVKLYKTSNQGKTWTPVASKMQGCPQAEAEAPQSFKGNSSSYWIPVLCYLDSGTKYSGLFTDDAGMQWNNVSLGLTSKRNSVIPGRTFLNDKEGWIVTPTGVKRTMDGGKTWTTLTGSKVLPSKLEDYPRSVKLRFASSTVGWLLLERLDDKKSLLLKTTDGGANWRIL</sequence>
<dbReference type="CDD" id="cd15482">
    <property type="entry name" value="Sialidase_non-viral"/>
    <property type="match status" value="1"/>
</dbReference>
<keyword evidence="6" id="KW-0675">Receptor</keyword>
<keyword evidence="7" id="KW-1185">Reference proteome</keyword>
<keyword evidence="2" id="KW-0604">Photosystem II</keyword>
<dbReference type="AlphaFoldDB" id="A0A0D7WYN9"/>
<feature type="region of interest" description="Disordered" evidence="3">
    <location>
        <begin position="208"/>
        <end position="229"/>
    </location>
</feature>
<protein>
    <submittedName>
        <fullName evidence="6">VPS10 domain-containing receptor SorCS3</fullName>
    </submittedName>
</protein>
<comment type="caution">
    <text evidence="6">The sequence shown here is derived from an EMBL/GenBank/DDBJ whole genome shotgun (WGS) entry which is preliminary data.</text>
</comment>
<dbReference type="Proteomes" id="UP000032534">
    <property type="component" value="Unassembled WGS sequence"/>
</dbReference>
<dbReference type="GO" id="GO:0015979">
    <property type="term" value="P:photosynthesis"/>
    <property type="evidence" value="ECO:0007669"/>
    <property type="project" value="UniProtKB-KW"/>
</dbReference>
<evidence type="ECO:0000256" key="1">
    <source>
        <dbReference type="ARBA" id="ARBA00022531"/>
    </source>
</evidence>
<evidence type="ECO:0000259" key="5">
    <source>
        <dbReference type="Pfam" id="PF14870"/>
    </source>
</evidence>
<evidence type="ECO:0000256" key="2">
    <source>
        <dbReference type="ARBA" id="ARBA00023276"/>
    </source>
</evidence>
<dbReference type="RefSeq" id="WP_044647385.1">
    <property type="nucleotide sequence ID" value="NZ_JTHP01000038.1"/>
</dbReference>
<gene>
    <name evidence="6" type="ORF">QD47_17755</name>
</gene>
<keyword evidence="4" id="KW-0732">Signal</keyword>
<feature type="chain" id="PRO_5039418858" evidence="4">
    <location>
        <begin position="22"/>
        <end position="416"/>
    </location>
</feature>
<feature type="compositionally biased region" description="Low complexity" evidence="3">
    <location>
        <begin position="210"/>
        <end position="220"/>
    </location>
</feature>
<dbReference type="Gene3D" id="2.130.10.10">
    <property type="entry name" value="YVTN repeat-like/Quinoprotein amine dehydrogenase"/>
    <property type="match status" value="2"/>
</dbReference>
<dbReference type="PROSITE" id="PS51257">
    <property type="entry name" value="PROKAR_LIPOPROTEIN"/>
    <property type="match status" value="1"/>
</dbReference>
<evidence type="ECO:0000256" key="3">
    <source>
        <dbReference type="SAM" id="MobiDB-lite"/>
    </source>
</evidence>
<dbReference type="PANTHER" id="PTHR47199">
    <property type="entry name" value="PHOTOSYSTEM II STABILITY/ASSEMBLY FACTOR HCF136, CHLOROPLASTIC"/>
    <property type="match status" value="1"/>
</dbReference>
<feature type="domain" description="Photosynthesis system II assembly factor Ycf48/Hcf136-like" evidence="5">
    <location>
        <begin position="121"/>
        <end position="268"/>
    </location>
</feature>
<dbReference type="EMBL" id="JTHP01000038">
    <property type="protein sequence ID" value="KJD44275.1"/>
    <property type="molecule type" value="Genomic_DNA"/>
</dbReference>
<proteinExistence type="predicted"/>
<dbReference type="GO" id="GO:0009523">
    <property type="term" value="C:photosystem II"/>
    <property type="evidence" value="ECO:0007669"/>
    <property type="project" value="UniProtKB-KW"/>
</dbReference>
<evidence type="ECO:0000313" key="7">
    <source>
        <dbReference type="Proteomes" id="UP000032534"/>
    </source>
</evidence>
<dbReference type="InterPro" id="IPR028203">
    <property type="entry name" value="PSII_CF48-like_dom"/>
</dbReference>
<dbReference type="SUPFAM" id="SSF110296">
    <property type="entry name" value="Oligoxyloglucan reducing end-specific cellobiohydrolase"/>
    <property type="match status" value="1"/>
</dbReference>
<organism evidence="6 7">
    <name type="scientific">Paenibacillus terrae</name>
    <dbReference type="NCBI Taxonomy" id="159743"/>
    <lineage>
        <taxon>Bacteria</taxon>
        <taxon>Bacillati</taxon>
        <taxon>Bacillota</taxon>
        <taxon>Bacilli</taxon>
        <taxon>Bacillales</taxon>
        <taxon>Paenibacillaceae</taxon>
        <taxon>Paenibacillus</taxon>
    </lineage>
</organism>
<dbReference type="Pfam" id="PF14870">
    <property type="entry name" value="PSII_BNR"/>
    <property type="match status" value="1"/>
</dbReference>
<feature type="signal peptide" evidence="4">
    <location>
        <begin position="1"/>
        <end position="21"/>
    </location>
</feature>
<name>A0A0D7WYN9_9BACL</name>
<dbReference type="PANTHER" id="PTHR47199:SF2">
    <property type="entry name" value="PHOTOSYSTEM II STABILITY_ASSEMBLY FACTOR HCF136, CHLOROPLASTIC"/>
    <property type="match status" value="1"/>
</dbReference>
<reference evidence="6 7" key="1">
    <citation type="submission" date="2014-11" db="EMBL/GenBank/DDBJ databases">
        <title>Draft Genome Sequences of Paenibacillus polymyxa NRRL B-30509 and Paenibacillus terrae NRRL B-30644, Strains from a Poultry Environment that Produce Tridecaptin A and Paenicidins.</title>
        <authorList>
            <person name="van Belkum M.J."/>
            <person name="Lohans C.T."/>
            <person name="Vederas J.C."/>
        </authorList>
    </citation>
    <scope>NUCLEOTIDE SEQUENCE [LARGE SCALE GENOMIC DNA]</scope>
    <source>
        <strain evidence="6 7">NRRL B-30644</strain>
    </source>
</reference>
<dbReference type="InterPro" id="IPR015943">
    <property type="entry name" value="WD40/YVTN_repeat-like_dom_sf"/>
</dbReference>